<gene>
    <name evidence="2" type="ORF">UFOVP142_31</name>
</gene>
<evidence type="ECO:0000256" key="1">
    <source>
        <dbReference type="SAM" id="MobiDB-lite"/>
    </source>
</evidence>
<dbReference type="EMBL" id="LR798460">
    <property type="protein sequence ID" value="CAB5237940.1"/>
    <property type="molecule type" value="Genomic_DNA"/>
</dbReference>
<feature type="region of interest" description="Disordered" evidence="1">
    <location>
        <begin position="62"/>
        <end position="82"/>
    </location>
</feature>
<proteinExistence type="predicted"/>
<protein>
    <submittedName>
        <fullName evidence="2">Uncharacterized protein</fullName>
    </submittedName>
</protein>
<evidence type="ECO:0000313" key="2">
    <source>
        <dbReference type="EMBL" id="CAB5237940.1"/>
    </source>
</evidence>
<organism evidence="2">
    <name type="scientific">uncultured Caudovirales phage</name>
    <dbReference type="NCBI Taxonomy" id="2100421"/>
    <lineage>
        <taxon>Viruses</taxon>
        <taxon>Duplodnaviria</taxon>
        <taxon>Heunggongvirae</taxon>
        <taxon>Uroviricota</taxon>
        <taxon>Caudoviricetes</taxon>
        <taxon>Peduoviridae</taxon>
        <taxon>Maltschvirus</taxon>
        <taxon>Maltschvirus maltsch</taxon>
    </lineage>
</organism>
<name>A0A6J7XL14_9CAUD</name>
<reference evidence="2" key="1">
    <citation type="submission" date="2020-05" db="EMBL/GenBank/DDBJ databases">
        <authorList>
            <person name="Chiriac C."/>
            <person name="Salcher M."/>
            <person name="Ghai R."/>
            <person name="Kavagutti S V."/>
        </authorList>
    </citation>
    <scope>NUCLEOTIDE SEQUENCE</scope>
</reference>
<accession>A0A6J7XL14</accession>
<sequence length="802" mass="89454">MPGNFRVVPILKQPDLTGKTEDQIEDIYDARAQEMFDSYRPQTRGTQNSDAVEREFASLTAKSKAGKAPLTAEQTAESARKTQRVKRLSVLNPIDESLAHDPSGNLRLHNAGEIKAAFNAPLSERLKNPSAFSDAALAQTFGENADAILKDLVNDPKLISVYSPSNQHRGPSEFPAKDKPVEYEDEDGNIVSDSYEKIRQEGLAMFSGFGANAKTLELSREADQVRGNDSLTPKDTKATFNAKRTALTKSYDPRGVGDRTFITLPDGETELYVRGSSEMLNLSDVTKNLLNENQGFEEYATDLGNAKEGRSVRTTTQLAPEAQGDNISQAYKVDSDPSLKYKSLGGMDDEQAMHQLAKDIGETPLSPKEIEAIVERNRNKKLGIAQPQDDFESIIGRWEPFARKINRITDLHEEMLAAQRQANDTSRVAEFRREIGSVDDDLSRAGEKGRSETNYDGADADIDISEDRIGSEGVFSGSESEDPRQGLNAVSRRMMAARESQVDKFQDKRRDNVDLNWHQDATEQWADFVGKNTQALAGASPEQAGEMFVRHMVDHYLDPTRAEERSPNGDLLKAGWQGIRNPFAVPSEDPKNPGLTKLSLYSPKNTASHYQSVQDAVASGSLDSLLGKYEDLNAIDTVKRDMDSYERKALISENLMGVIPAEDRAEFSRFNDQAQRDFEYARQTRSRYSDLLDNLESRSSFTPSTTDDLIAEADRIASQIESLKQKMQETKGYNNKLAIQKQIKIFESQRESRLHDAESQSQMDNYAPVRKVDVTDVPSLYKQSEQKKVVPASTGLRKRSRS</sequence>
<feature type="region of interest" description="Disordered" evidence="1">
    <location>
        <begin position="778"/>
        <end position="802"/>
    </location>
</feature>